<dbReference type="OrthoDB" id="5195601at2"/>
<keyword evidence="1" id="KW-1133">Transmembrane helix</keyword>
<feature type="transmembrane region" description="Helical" evidence="1">
    <location>
        <begin position="112"/>
        <end position="134"/>
    </location>
</feature>
<feature type="transmembrane region" description="Helical" evidence="1">
    <location>
        <begin position="45"/>
        <end position="66"/>
    </location>
</feature>
<organism evidence="2 3">
    <name type="scientific">Jannaschia rubra</name>
    <dbReference type="NCBI Taxonomy" id="282197"/>
    <lineage>
        <taxon>Bacteria</taxon>
        <taxon>Pseudomonadati</taxon>
        <taxon>Pseudomonadota</taxon>
        <taxon>Alphaproteobacteria</taxon>
        <taxon>Rhodobacterales</taxon>
        <taxon>Roseobacteraceae</taxon>
        <taxon>Jannaschia</taxon>
    </lineage>
</organism>
<feature type="transmembrane region" description="Helical" evidence="1">
    <location>
        <begin position="78"/>
        <end position="100"/>
    </location>
</feature>
<evidence type="ECO:0000313" key="3">
    <source>
        <dbReference type="Proteomes" id="UP000048908"/>
    </source>
</evidence>
<name>A0A0M6XT16_9RHOB</name>
<dbReference type="RefSeq" id="WP_055683193.1">
    <property type="nucleotide sequence ID" value="NZ_CXPG01000020.1"/>
</dbReference>
<feature type="transmembrane region" description="Helical" evidence="1">
    <location>
        <begin position="7"/>
        <end position="25"/>
    </location>
</feature>
<keyword evidence="3" id="KW-1185">Reference proteome</keyword>
<dbReference type="EMBL" id="CXPG01000020">
    <property type="protein sequence ID" value="CTQ33832.1"/>
    <property type="molecule type" value="Genomic_DNA"/>
</dbReference>
<gene>
    <name evidence="2" type="ORF">JAN5088_02618</name>
</gene>
<dbReference type="Proteomes" id="UP000048908">
    <property type="component" value="Unassembled WGS sequence"/>
</dbReference>
<sequence>MTKTLHPVAGSTALLTIMIFWIVTVSSEVSGNADWVMAVKTAIPWGFIVLVPALMATGISGMHLGAGRRGALLARKRWRMQVISANGLLILVPSALFLAMRAQAGQFDAAFFAVQGVELAAGAVNIALLGLNMADGLRMTGRLRRRAA</sequence>
<reference evidence="2 3" key="1">
    <citation type="submission" date="2015-07" db="EMBL/GenBank/DDBJ databases">
        <authorList>
            <person name="Noorani M."/>
        </authorList>
    </citation>
    <scope>NUCLEOTIDE SEQUENCE [LARGE SCALE GENOMIC DNA]</scope>
    <source>
        <strain evidence="2 3">CECT 5088</strain>
    </source>
</reference>
<proteinExistence type="predicted"/>
<keyword evidence="1" id="KW-0812">Transmembrane</keyword>
<protein>
    <submittedName>
        <fullName evidence="2">Uncharacterized protein</fullName>
    </submittedName>
</protein>
<dbReference type="AlphaFoldDB" id="A0A0M6XT16"/>
<evidence type="ECO:0000256" key="1">
    <source>
        <dbReference type="SAM" id="Phobius"/>
    </source>
</evidence>
<evidence type="ECO:0000313" key="2">
    <source>
        <dbReference type="EMBL" id="CTQ33832.1"/>
    </source>
</evidence>
<accession>A0A0M6XT16</accession>
<keyword evidence="1" id="KW-0472">Membrane</keyword>
<dbReference type="STRING" id="282197.SAMN04488517_102668"/>